<feature type="region of interest" description="Disordered" evidence="1">
    <location>
        <begin position="39"/>
        <end position="62"/>
    </location>
</feature>
<proteinExistence type="predicted"/>
<sequence length="327" mass="37980">MPRLSLTVNINNYNQIVMEKFKRSRAVITRCLRTFSTNNKDAEDGWEEPQQDTDKQYSQQIKNRQSSMTDKQYWGQFQEGNTNSTGYQSTYKSQYQQGGGSYKSSYTSNKSSYAPSSSYKPQKDIAFKRFFPKSYVIESPDGGTFLSCYVVPAVFGYTKNPKYQYHSEYYTIHKTGYIVFDFLESKDLGVSSTEKRTFVLTMMNVRTFLDIDPDYEIKVYKRAGRTAVEQQPEDEDKDVYMQFQKQGDNHPIQNLKISEKENRMYELTYFDIINESDIGNQASITVKAGDLKVMQTLVKYAMPCLLGWNGAMDPKVCSMFFKEKYVQ</sequence>
<dbReference type="AlphaFoldDB" id="A0A8J8P2D8"/>
<protein>
    <submittedName>
        <fullName evidence="2">Uncharacterized protein</fullName>
    </submittedName>
</protein>
<evidence type="ECO:0000256" key="1">
    <source>
        <dbReference type="SAM" id="MobiDB-lite"/>
    </source>
</evidence>
<evidence type="ECO:0000313" key="3">
    <source>
        <dbReference type="Proteomes" id="UP000785679"/>
    </source>
</evidence>
<dbReference type="SUPFAM" id="SSF54447">
    <property type="entry name" value="ssDNA-binding transcriptional regulator domain"/>
    <property type="match status" value="1"/>
</dbReference>
<dbReference type="InterPro" id="IPR009044">
    <property type="entry name" value="ssDNA-bd_transcriptional_reg"/>
</dbReference>
<dbReference type="EMBL" id="RRYP01002666">
    <property type="protein sequence ID" value="TNV84534.1"/>
    <property type="molecule type" value="Genomic_DNA"/>
</dbReference>
<accession>A0A8J8P2D8</accession>
<dbReference type="GO" id="GO:0003677">
    <property type="term" value="F:DNA binding"/>
    <property type="evidence" value="ECO:0007669"/>
    <property type="project" value="InterPro"/>
</dbReference>
<dbReference type="GO" id="GO:0006355">
    <property type="term" value="P:regulation of DNA-templated transcription"/>
    <property type="evidence" value="ECO:0007669"/>
    <property type="project" value="InterPro"/>
</dbReference>
<dbReference type="Gene3D" id="2.30.31.10">
    <property type="entry name" value="Transcriptional Coactivator Pc4, Chain A"/>
    <property type="match status" value="1"/>
</dbReference>
<reference evidence="2" key="1">
    <citation type="submission" date="2019-06" db="EMBL/GenBank/DDBJ databases">
        <authorList>
            <person name="Zheng W."/>
        </authorList>
    </citation>
    <scope>NUCLEOTIDE SEQUENCE</scope>
    <source>
        <strain evidence="2">QDHG01</strain>
    </source>
</reference>
<name>A0A8J8P2D8_HALGN</name>
<comment type="caution">
    <text evidence="2">The sequence shown here is derived from an EMBL/GenBank/DDBJ whole genome shotgun (WGS) entry which is preliminary data.</text>
</comment>
<organism evidence="2 3">
    <name type="scientific">Halteria grandinella</name>
    <dbReference type="NCBI Taxonomy" id="5974"/>
    <lineage>
        <taxon>Eukaryota</taxon>
        <taxon>Sar</taxon>
        <taxon>Alveolata</taxon>
        <taxon>Ciliophora</taxon>
        <taxon>Intramacronucleata</taxon>
        <taxon>Spirotrichea</taxon>
        <taxon>Stichotrichia</taxon>
        <taxon>Sporadotrichida</taxon>
        <taxon>Halteriidae</taxon>
        <taxon>Halteria</taxon>
    </lineage>
</organism>
<dbReference type="Proteomes" id="UP000785679">
    <property type="component" value="Unassembled WGS sequence"/>
</dbReference>
<keyword evidence="3" id="KW-1185">Reference proteome</keyword>
<gene>
    <name evidence="2" type="ORF">FGO68_gene5437</name>
</gene>
<evidence type="ECO:0000313" key="2">
    <source>
        <dbReference type="EMBL" id="TNV84534.1"/>
    </source>
</evidence>